<dbReference type="PANTHER" id="PTHR33254:SF16">
    <property type="entry name" value="BLR3842 PROTEIN"/>
    <property type="match status" value="1"/>
</dbReference>
<proteinExistence type="predicted"/>
<evidence type="ECO:0000256" key="1">
    <source>
        <dbReference type="PIRSR" id="PIRSR605493-1"/>
    </source>
</evidence>
<dbReference type="InterPro" id="IPR036704">
    <property type="entry name" value="RraA/RraA-like_sf"/>
</dbReference>
<dbReference type="EMBL" id="DSWI01000035">
    <property type="protein sequence ID" value="HFG21726.1"/>
    <property type="molecule type" value="Genomic_DNA"/>
</dbReference>
<name>A0A7C3DEX2_MEIRU</name>
<keyword evidence="1" id="KW-0479">Metal-binding</keyword>
<feature type="binding site" evidence="1">
    <location>
        <begin position="84"/>
        <end position="87"/>
    </location>
    <ligand>
        <name>substrate</name>
    </ligand>
</feature>
<dbReference type="NCBIfam" id="NF006731">
    <property type="entry name" value="PRK09262.1"/>
    <property type="match status" value="1"/>
</dbReference>
<gene>
    <name evidence="2" type="ORF">ENS82_13630</name>
</gene>
<organism evidence="2">
    <name type="scientific">Meiothermus ruber</name>
    <dbReference type="NCBI Taxonomy" id="277"/>
    <lineage>
        <taxon>Bacteria</taxon>
        <taxon>Thermotogati</taxon>
        <taxon>Deinococcota</taxon>
        <taxon>Deinococci</taxon>
        <taxon>Thermales</taxon>
        <taxon>Thermaceae</taxon>
        <taxon>Meiothermus</taxon>
    </lineage>
</organism>
<sequence length="218" mass="23010">MRLEDLQRFAELGVATVYEASGRQGLVDLPLHPLTPGSRVAGPARTVLCAQGDNLMVHAVMAVAQPGEVLVIAMPEAQPVALVGELLATQALRRGVAGMLIDAAVRDAEELGRMGLPIWARYIRARGAERKSLGRLGVPLTLGGTTIHNGDIVVLDADGAVVVAAQRAEEVLQAAQARAQREAGLREQFAAGVLSIDLYGLRPQVEEELSRAMGAKEG</sequence>
<evidence type="ECO:0000313" key="2">
    <source>
        <dbReference type="EMBL" id="HFG21726.1"/>
    </source>
</evidence>
<dbReference type="SUPFAM" id="SSF89562">
    <property type="entry name" value="RraA-like"/>
    <property type="match status" value="1"/>
</dbReference>
<keyword evidence="1" id="KW-0460">Magnesium</keyword>
<dbReference type="InterPro" id="IPR005493">
    <property type="entry name" value="RraA/RraA-like"/>
</dbReference>
<comment type="cofactor">
    <cofactor evidence="1">
        <name>Mg(2+)</name>
        <dbReference type="ChEBI" id="CHEBI:18420"/>
    </cofactor>
</comment>
<accession>A0A7C3DEX2</accession>
<dbReference type="Pfam" id="PF03737">
    <property type="entry name" value="RraA-like"/>
    <property type="match status" value="1"/>
</dbReference>
<dbReference type="Gene3D" id="3.50.30.40">
    <property type="entry name" value="Ribonuclease E inhibitor RraA/RraA-like"/>
    <property type="match status" value="1"/>
</dbReference>
<reference evidence="2" key="1">
    <citation type="journal article" date="2020" name="mSystems">
        <title>Genome- and Community-Level Interaction Insights into Carbon Utilization and Element Cycling Functions of Hydrothermarchaeota in Hydrothermal Sediment.</title>
        <authorList>
            <person name="Zhou Z."/>
            <person name="Liu Y."/>
            <person name="Xu W."/>
            <person name="Pan J."/>
            <person name="Luo Z.H."/>
            <person name="Li M."/>
        </authorList>
    </citation>
    <scope>NUCLEOTIDE SEQUENCE [LARGE SCALE GENOMIC DNA]</scope>
    <source>
        <strain evidence="2">SpSt-524</strain>
    </source>
</reference>
<feature type="binding site" evidence="1">
    <location>
        <position position="107"/>
    </location>
    <ligand>
        <name>Mg(2+)</name>
        <dbReference type="ChEBI" id="CHEBI:18420"/>
    </ligand>
</feature>
<dbReference type="AlphaFoldDB" id="A0A7C3DEX2"/>
<dbReference type="GO" id="GO:0046872">
    <property type="term" value="F:metal ion binding"/>
    <property type="evidence" value="ECO:0007669"/>
    <property type="project" value="UniProtKB-KW"/>
</dbReference>
<dbReference type="PANTHER" id="PTHR33254">
    <property type="entry name" value="4-HYDROXY-4-METHYL-2-OXOGLUTARATE ALDOLASE 3-RELATED"/>
    <property type="match status" value="1"/>
</dbReference>
<comment type="caution">
    <text evidence="2">The sequence shown here is derived from an EMBL/GenBank/DDBJ whole genome shotgun (WGS) entry which is preliminary data.</text>
</comment>
<feature type="binding site" evidence="1">
    <location>
        <position position="106"/>
    </location>
    <ligand>
        <name>substrate</name>
    </ligand>
</feature>
<dbReference type="CDD" id="cd16841">
    <property type="entry name" value="RraA_family"/>
    <property type="match status" value="1"/>
</dbReference>
<protein>
    <submittedName>
        <fullName evidence="2">4-carboxy-4-hydroxy-2-oxoadipate aldolase/oxaloacetate decarboxylase</fullName>
    </submittedName>
</protein>